<sequence>MKFLKIYTIIFLFLGVYSYSQVDTIYRAPNVYAKGKVSNNKILLKWSVDDPVLWKKSLKTGYSVQRTTVLRDGNPIMKDETVILHEKLLPLPLAQWEKIAEKDSTVLIVAQAIYGEDFEVERKGTNLETMMLLNDENNQRFAFAIMGTEQSFLAAKTAGWGLEDTTAKPNEKYVYTITLLGVVGDLHASVYIGLQDKTDTTPPLKPEAIFGNNTVMIIWDFEAQQNLYSSYHLERATDGKNFKRLNKAPIFSWESKSKLISYTDNLEENGKLYYYRILGIDTFGEVSAPSEVISGKGINILEFSPQITAKGVIAEEEVNIEWNFLEEGESKISGFNVLQGDTEDGQFQVVKQNILPQSRKDIVKTKLKPSNYFKIQAVAKEGGYRDSFPVLVQPVDSIPPLPPIQLEGKIDSLGVVSLKWKQNSEIDLQGYKVFRGYTPTEEFSQVTRAVWMNNSYRDSINAKALNKKVYYKVIAIDNRYNESGFSEIVEIKKIDLIPPSSPVIKDYLFEEKSIKITFIQSSSDDVVKHKIYRRSEKEQDWMVIKEIDSRKITDFTDTDLETKVEYYYTIVAIDDAGNESDPSEPLIASPMMPLVKPAIRSFDFHVDRNNKRIELFWSTKEKELYEYQLYKRKKDGEYILFKIIQPKKDKMSYIDTNINPGNVYEYAIRAVFKDGAFSNFKEIIVTY</sequence>
<dbReference type="SUPFAM" id="SSF49265">
    <property type="entry name" value="Fibronectin type III"/>
    <property type="match status" value="1"/>
</dbReference>
<name>A0ABY4HR72_9FLAO</name>
<feature type="domain" description="Fibronectin type-III" evidence="1">
    <location>
        <begin position="498"/>
        <end position="594"/>
    </location>
</feature>
<dbReference type="InterPro" id="IPR036116">
    <property type="entry name" value="FN3_sf"/>
</dbReference>
<evidence type="ECO:0000313" key="2">
    <source>
        <dbReference type="EMBL" id="UOX35063.1"/>
    </source>
</evidence>
<feature type="domain" description="Fibronectin type-III" evidence="1">
    <location>
        <begin position="598"/>
        <end position="687"/>
    </location>
</feature>
<evidence type="ECO:0000259" key="1">
    <source>
        <dbReference type="PROSITE" id="PS50853"/>
    </source>
</evidence>
<dbReference type="EMBL" id="CP090145">
    <property type="protein sequence ID" value="UOX35063.1"/>
    <property type="molecule type" value="Genomic_DNA"/>
</dbReference>
<gene>
    <name evidence="2" type="ORF">LXD69_06005</name>
</gene>
<dbReference type="RefSeq" id="WP_246918238.1">
    <property type="nucleotide sequence ID" value="NZ_CP090145.1"/>
</dbReference>
<protein>
    <recommendedName>
        <fullName evidence="1">Fibronectin type-III domain-containing protein</fullName>
    </recommendedName>
</protein>
<reference evidence="2" key="1">
    <citation type="submission" date="2021-12" db="EMBL/GenBank/DDBJ databases">
        <authorList>
            <person name="Cha I.-T."/>
            <person name="Lee K.-E."/>
            <person name="Park S.-J."/>
        </authorList>
    </citation>
    <scope>NUCLEOTIDE SEQUENCE</scope>
    <source>
        <strain evidence="2">YSM-43</strain>
    </source>
</reference>
<dbReference type="Gene3D" id="2.60.40.10">
    <property type="entry name" value="Immunoglobulins"/>
    <property type="match status" value="4"/>
</dbReference>
<dbReference type="Proteomes" id="UP000830454">
    <property type="component" value="Chromosome"/>
</dbReference>
<dbReference type="CDD" id="cd00063">
    <property type="entry name" value="FN3"/>
    <property type="match status" value="1"/>
</dbReference>
<organism evidence="2 3">
    <name type="scientific">Flavobacterium sediminilitoris</name>
    <dbReference type="NCBI Taxonomy" id="2024526"/>
    <lineage>
        <taxon>Bacteria</taxon>
        <taxon>Pseudomonadati</taxon>
        <taxon>Bacteroidota</taxon>
        <taxon>Flavobacteriia</taxon>
        <taxon>Flavobacteriales</taxon>
        <taxon>Flavobacteriaceae</taxon>
        <taxon>Flavobacterium</taxon>
    </lineage>
</organism>
<keyword evidence="3" id="KW-1185">Reference proteome</keyword>
<dbReference type="InterPro" id="IPR013783">
    <property type="entry name" value="Ig-like_fold"/>
</dbReference>
<proteinExistence type="predicted"/>
<evidence type="ECO:0000313" key="3">
    <source>
        <dbReference type="Proteomes" id="UP000830454"/>
    </source>
</evidence>
<dbReference type="InterPro" id="IPR003961">
    <property type="entry name" value="FN3_dom"/>
</dbReference>
<dbReference type="PROSITE" id="PS50853">
    <property type="entry name" value="FN3"/>
    <property type="match status" value="2"/>
</dbReference>
<reference evidence="2" key="2">
    <citation type="submission" date="2022-04" db="EMBL/GenBank/DDBJ databases">
        <title>Complete Genome Sequence of Flavobacterium sediminilitoris YSM-43, Isolated from a Tidal Sediment.</title>
        <authorList>
            <person name="Lee P.A."/>
        </authorList>
    </citation>
    <scope>NUCLEOTIDE SEQUENCE</scope>
    <source>
        <strain evidence="2">YSM-43</strain>
    </source>
</reference>
<accession>A0ABY4HR72</accession>